<dbReference type="Pfam" id="PF01103">
    <property type="entry name" value="Omp85"/>
    <property type="match status" value="1"/>
</dbReference>
<evidence type="ECO:0000256" key="2">
    <source>
        <dbReference type="ARBA" id="ARBA00022452"/>
    </source>
</evidence>
<dbReference type="Gene3D" id="3.10.20.310">
    <property type="entry name" value="membrane protein fhac"/>
    <property type="match status" value="1"/>
</dbReference>
<accession>A0A8J3DQV9</accession>
<dbReference type="InterPro" id="IPR000184">
    <property type="entry name" value="Bac_surfAg_D15"/>
</dbReference>
<reference evidence="6" key="2">
    <citation type="submission" date="2020-09" db="EMBL/GenBank/DDBJ databases">
        <authorList>
            <person name="Sun Q."/>
            <person name="Kim S."/>
        </authorList>
    </citation>
    <scope>NUCLEOTIDE SEQUENCE</scope>
    <source>
        <strain evidence="6">KCTC 42097</strain>
    </source>
</reference>
<comment type="subcellular location">
    <subcellularLocation>
        <location evidence="1">Membrane</location>
    </subcellularLocation>
</comment>
<dbReference type="InterPro" id="IPR039910">
    <property type="entry name" value="D15-like"/>
</dbReference>
<evidence type="ECO:0000256" key="3">
    <source>
        <dbReference type="ARBA" id="ARBA00023136"/>
    </source>
</evidence>
<dbReference type="Gene3D" id="2.40.160.50">
    <property type="entry name" value="membrane protein fhac: a member of the omp85/tpsb transporter family"/>
    <property type="match status" value="1"/>
</dbReference>
<name>A0A8J3DQV9_9HYPH</name>
<dbReference type="Pfam" id="PF07244">
    <property type="entry name" value="POTRA"/>
    <property type="match status" value="1"/>
</dbReference>
<keyword evidence="2" id="KW-0812">Transmembrane</keyword>
<sequence length="616" mass="66618">MAGLVIGPVAQADAFQLFGFRFFEGDKEEAAVDIVDPLNYTVTLTMEQEDSDVERALRDASSLINDEDIPVSGSLGLIVKARGDRERLVATLYNEARYQGVITVLINGRDIDDLPPDAQFGTGPVPIEIRASPGPEFKLGNIRLAGDAAGLDPADFDLVSGSDASSRVILKAEDEIVRRLKEEGRPLARVVGREVVADHRTATLDVTLNLEAGPLGDFGETTVGGTELVDREFTEYMVGLEPGTRYSPERVDKARERLLDLGVFSSVAMKEGTGLDPNGRLPIDVEVKERKMRYFGVGASYSNLDGAGFEGYWGHRNLFGRAENLRLESSVSRIGATSQPGEFDYKGGIIFEKPGVIGPPSKFFAKINGVWEHPDAYDRLSVKGTVGVSYELTERQTVSAEFALEWSQIDDAFGRNRYLLASVPLQYVYDSRDNKLNPTEGIRALAFAEPTYDILNGTPFAKLQGEVSAYYSFTPRDSFILAGRVKAGSLVGAGLSDVPADRRFYAGGGGSVRGYSYQGIGPKNADGEPIGGLSLAEASLEARIAITETVGIVPFIDAGSVSTENYPDFSDMKFGAGVGLRYLTSFGPLRLDVAMPLNRDPDDARFGIYAGIGQAF</sequence>
<evidence type="ECO:0000313" key="7">
    <source>
        <dbReference type="Proteomes" id="UP000641137"/>
    </source>
</evidence>
<proteinExistence type="predicted"/>
<feature type="domain" description="Bacterial surface antigen (D15)" evidence="4">
    <location>
        <begin position="317"/>
        <end position="616"/>
    </location>
</feature>
<keyword evidence="3" id="KW-0472">Membrane</keyword>
<gene>
    <name evidence="6" type="ORF">GCM10010136_24440</name>
</gene>
<evidence type="ECO:0000313" key="6">
    <source>
        <dbReference type="EMBL" id="GHC75030.1"/>
    </source>
</evidence>
<evidence type="ECO:0000259" key="4">
    <source>
        <dbReference type="Pfam" id="PF01103"/>
    </source>
</evidence>
<dbReference type="EMBL" id="BMZO01000008">
    <property type="protein sequence ID" value="GHC75030.1"/>
    <property type="molecule type" value="Genomic_DNA"/>
</dbReference>
<dbReference type="GO" id="GO:0019867">
    <property type="term" value="C:outer membrane"/>
    <property type="evidence" value="ECO:0007669"/>
    <property type="project" value="InterPro"/>
</dbReference>
<feature type="domain" description="POTRA" evidence="5">
    <location>
        <begin position="220"/>
        <end position="290"/>
    </location>
</feature>
<comment type="caution">
    <text evidence="6">The sequence shown here is derived from an EMBL/GenBank/DDBJ whole genome shotgun (WGS) entry which is preliminary data.</text>
</comment>
<dbReference type="Proteomes" id="UP000641137">
    <property type="component" value="Unassembled WGS sequence"/>
</dbReference>
<organism evidence="6 7">
    <name type="scientific">Limoniibacter endophyticus</name>
    <dbReference type="NCBI Taxonomy" id="1565040"/>
    <lineage>
        <taxon>Bacteria</taxon>
        <taxon>Pseudomonadati</taxon>
        <taxon>Pseudomonadota</taxon>
        <taxon>Alphaproteobacteria</taxon>
        <taxon>Hyphomicrobiales</taxon>
        <taxon>Bartonellaceae</taxon>
        <taxon>Limoniibacter</taxon>
    </lineage>
</organism>
<dbReference type="PANTHER" id="PTHR12815">
    <property type="entry name" value="SORTING AND ASSEMBLY MACHINERY SAMM50 PROTEIN FAMILY MEMBER"/>
    <property type="match status" value="1"/>
</dbReference>
<protein>
    <submittedName>
        <fullName evidence="6">Membrane protein</fullName>
    </submittedName>
</protein>
<keyword evidence="2" id="KW-1134">Transmembrane beta strand</keyword>
<evidence type="ECO:0000256" key="1">
    <source>
        <dbReference type="ARBA" id="ARBA00004370"/>
    </source>
</evidence>
<reference evidence="6" key="1">
    <citation type="journal article" date="2014" name="Int. J. Syst. Evol. Microbiol.">
        <title>Complete genome sequence of Corynebacterium casei LMG S-19264T (=DSM 44701T), isolated from a smear-ripened cheese.</title>
        <authorList>
            <consortium name="US DOE Joint Genome Institute (JGI-PGF)"/>
            <person name="Walter F."/>
            <person name="Albersmeier A."/>
            <person name="Kalinowski J."/>
            <person name="Ruckert C."/>
        </authorList>
    </citation>
    <scope>NUCLEOTIDE SEQUENCE</scope>
    <source>
        <strain evidence="6">KCTC 42097</strain>
    </source>
</reference>
<evidence type="ECO:0000259" key="5">
    <source>
        <dbReference type="Pfam" id="PF07244"/>
    </source>
</evidence>
<keyword evidence="7" id="KW-1185">Reference proteome</keyword>
<dbReference type="InterPro" id="IPR010827">
    <property type="entry name" value="BamA/TamA_POTRA"/>
</dbReference>
<dbReference type="AlphaFoldDB" id="A0A8J3DQV9"/>
<dbReference type="PANTHER" id="PTHR12815:SF42">
    <property type="entry name" value="BACTERIAL SURFACE ANTIGEN (D15) DOMAIN-CONTAINING PROTEIN"/>
    <property type="match status" value="1"/>
</dbReference>